<sequence>MLFEKFKQLHNKQRDFTLFPKSKIPNLKLFEVLRTALIHNSPFTTPNSQLKKLITLFTYNFSMTKEAFSYLVTNPNEVSKKDVESLEAILEEYPFFQLAHTLVAKGYHANYAEELANEKIRKAAIYALNRNALRKIINGSFVNENLVPQNSPSTVEYINKVDKIIEQATAEEQPQNFANHDLMAFSASYEDALLDDILNKQQKQLDIINSFIEKDPGLIRTSKSQIESPVNHIDLSAKSTKAEKDVVTESYAKILTMQGRKEKAIEVYEKLILKFPEKKAYFADKIKALQ</sequence>
<dbReference type="Proteomes" id="UP001225761">
    <property type="component" value="Unassembled WGS sequence"/>
</dbReference>
<organism evidence="1 2">
    <name type="scientific">Flectobacillus rivi</name>
    <dbReference type="NCBI Taxonomy" id="2984209"/>
    <lineage>
        <taxon>Bacteria</taxon>
        <taxon>Pseudomonadati</taxon>
        <taxon>Bacteroidota</taxon>
        <taxon>Cytophagia</taxon>
        <taxon>Cytophagales</taxon>
        <taxon>Flectobacillaceae</taxon>
        <taxon>Flectobacillus</taxon>
    </lineage>
</organism>
<name>A0ABT6YVX9_9BACT</name>
<proteinExistence type="predicted"/>
<evidence type="ECO:0008006" key="3">
    <source>
        <dbReference type="Google" id="ProtNLM"/>
    </source>
</evidence>
<comment type="caution">
    <text evidence="1">The sequence shown here is derived from an EMBL/GenBank/DDBJ whole genome shotgun (WGS) entry which is preliminary data.</text>
</comment>
<reference evidence="1 2" key="1">
    <citation type="submission" date="2023-05" db="EMBL/GenBank/DDBJ databases">
        <title>Novel species of genus Flectobacillus isolated from stream in China.</title>
        <authorList>
            <person name="Lu H."/>
        </authorList>
    </citation>
    <scope>NUCLEOTIDE SEQUENCE [LARGE SCALE GENOMIC DNA]</scope>
    <source>
        <strain evidence="1 2">LFS242W</strain>
    </source>
</reference>
<accession>A0ABT6YVX9</accession>
<dbReference type="EMBL" id="JASHIE010000001">
    <property type="protein sequence ID" value="MDI9873036.1"/>
    <property type="molecule type" value="Genomic_DNA"/>
</dbReference>
<evidence type="ECO:0000313" key="2">
    <source>
        <dbReference type="Proteomes" id="UP001225761"/>
    </source>
</evidence>
<dbReference type="RefSeq" id="WP_283380264.1">
    <property type="nucleotide sequence ID" value="NZ_JASHIE010000001.1"/>
</dbReference>
<keyword evidence="2" id="KW-1185">Reference proteome</keyword>
<protein>
    <recommendedName>
        <fullName evidence="3">Tetratricopeptide repeat protein</fullName>
    </recommendedName>
</protein>
<gene>
    <name evidence="1" type="ORF">QM481_00760</name>
</gene>
<evidence type="ECO:0000313" key="1">
    <source>
        <dbReference type="EMBL" id="MDI9873036.1"/>
    </source>
</evidence>